<evidence type="ECO:0000256" key="2">
    <source>
        <dbReference type="SAM" id="MobiDB-lite"/>
    </source>
</evidence>
<keyword evidence="1" id="KW-0175">Coiled coil</keyword>
<feature type="compositionally biased region" description="Basic and acidic residues" evidence="2">
    <location>
        <begin position="74"/>
        <end position="87"/>
    </location>
</feature>
<feature type="compositionally biased region" description="Polar residues" evidence="2">
    <location>
        <begin position="344"/>
        <end position="357"/>
    </location>
</feature>
<feature type="compositionally biased region" description="Low complexity" evidence="2">
    <location>
        <begin position="393"/>
        <end position="431"/>
    </location>
</feature>
<evidence type="ECO:0000313" key="3">
    <source>
        <dbReference type="EMBL" id="KAL2099022.1"/>
    </source>
</evidence>
<feature type="compositionally biased region" description="Basic and acidic residues" evidence="2">
    <location>
        <begin position="496"/>
        <end position="512"/>
    </location>
</feature>
<feature type="compositionally biased region" description="Polar residues" evidence="2">
    <location>
        <begin position="447"/>
        <end position="458"/>
    </location>
</feature>
<feature type="region of interest" description="Disordered" evidence="2">
    <location>
        <begin position="73"/>
        <end position="673"/>
    </location>
</feature>
<feature type="compositionally biased region" description="Polar residues" evidence="2">
    <location>
        <begin position="306"/>
        <end position="319"/>
    </location>
</feature>
<feature type="compositionally biased region" description="Basic and acidic residues" evidence="2">
    <location>
        <begin position="599"/>
        <end position="626"/>
    </location>
</feature>
<feature type="coiled-coil region" evidence="1">
    <location>
        <begin position="17"/>
        <end position="51"/>
    </location>
</feature>
<feature type="compositionally biased region" description="Pro residues" evidence="2">
    <location>
        <begin position="106"/>
        <end position="117"/>
    </location>
</feature>
<protein>
    <submittedName>
        <fullName evidence="3">Uncharacterized protein</fullName>
    </submittedName>
</protein>
<accession>A0ABD1KIN1</accession>
<name>A0ABD1KIN1_9TELE</name>
<feature type="compositionally biased region" description="Gly residues" evidence="2">
    <location>
        <begin position="463"/>
        <end position="474"/>
    </location>
</feature>
<organism evidence="3 4">
    <name type="scientific">Coilia grayii</name>
    <name type="common">Gray's grenadier anchovy</name>
    <dbReference type="NCBI Taxonomy" id="363190"/>
    <lineage>
        <taxon>Eukaryota</taxon>
        <taxon>Metazoa</taxon>
        <taxon>Chordata</taxon>
        <taxon>Craniata</taxon>
        <taxon>Vertebrata</taxon>
        <taxon>Euteleostomi</taxon>
        <taxon>Actinopterygii</taxon>
        <taxon>Neopterygii</taxon>
        <taxon>Teleostei</taxon>
        <taxon>Clupei</taxon>
        <taxon>Clupeiformes</taxon>
        <taxon>Clupeoidei</taxon>
        <taxon>Engraulidae</taxon>
        <taxon>Coilinae</taxon>
        <taxon>Coilia</taxon>
    </lineage>
</organism>
<gene>
    <name evidence="3" type="ORF">ACEWY4_005502</name>
</gene>
<feature type="compositionally biased region" description="Polar residues" evidence="2">
    <location>
        <begin position="653"/>
        <end position="664"/>
    </location>
</feature>
<feature type="compositionally biased region" description="Gly residues" evidence="2">
    <location>
        <begin position="627"/>
        <end position="643"/>
    </location>
</feature>
<feature type="compositionally biased region" description="Polar residues" evidence="2">
    <location>
        <begin position="120"/>
        <end position="129"/>
    </location>
</feature>
<keyword evidence="4" id="KW-1185">Reference proteome</keyword>
<evidence type="ECO:0000256" key="1">
    <source>
        <dbReference type="SAM" id="Coils"/>
    </source>
</evidence>
<feature type="compositionally biased region" description="Gly residues" evidence="2">
    <location>
        <begin position="538"/>
        <end position="556"/>
    </location>
</feature>
<dbReference type="AlphaFoldDB" id="A0ABD1KIN1"/>
<feature type="compositionally biased region" description="Polar residues" evidence="2">
    <location>
        <begin position="237"/>
        <end position="253"/>
    </location>
</feature>
<feature type="compositionally biased region" description="Low complexity" evidence="2">
    <location>
        <begin position="521"/>
        <end position="537"/>
    </location>
</feature>
<dbReference type="EMBL" id="JBHFQA010000005">
    <property type="protein sequence ID" value="KAL2099022.1"/>
    <property type="molecule type" value="Genomic_DNA"/>
</dbReference>
<sequence>MLSQQNQTLLERTMESKELYHEEQKQYIDKLNSLRRQKEKLEEKIMDQYKFYDPTPKKRNHWVGAKALAKLIKPKKDASRERERVRSAPDIPLPDPPPLLLDCPEGPAPLPPPPLPPRQSRLSLDSAGSRSPEENHLHSPALTSTHPNRAYKDGVAVSRGRDVYRTPGGSNESVNGTEDLPVRRRQGGEVGGGPSCSTPINHTPDSRMSRRPRGLNSDDDLRMLSLDAGYSAGLHGNTGSQERLQPRSASLSSDDAMGMGHEVAGGMSRSSTLPYDPPSHRPGSRPTRHRPSSPGSEMVTLEEFLQESNTLSPPMVQTGSREDLMNDYFTRSTRPSALRDGAKTPTSYVTPTVKTPNSSSSASSAQHKPGHSVKPSVRQPALDACHSQTLPNRPSAASSGARPSPRGTAAGNNAGQANSSSLSRTFSLASADLLRSNGPDSYRGDHSSSLSLAANQSEVVLRRGGGGPGGGSGGVARERPLSARLAGSSSQLGEGNHLDHRRLSVAPPRDELSLPPPPPQHHSSSLSLQPDRYTSGGSRAGGGGGGGGGAGTGGSNGTPRTPSGQAVRSAPQRHHHNANHHHRGEVAMVTPVRAVPALRLEEEMGEERRDRGEARQAESPLLKKGDVGGPSGGGGGGGGGGVNGSTEERPKSTPASPDPNNDPQTVWYEYGCV</sequence>
<comment type="caution">
    <text evidence="3">The sequence shown here is derived from an EMBL/GenBank/DDBJ whole genome shotgun (WGS) entry which is preliminary data.</text>
</comment>
<dbReference type="PANTHER" id="PTHR18947:SF31">
    <property type="entry name" value="PROTEIN DAPLE"/>
    <property type="match status" value="1"/>
</dbReference>
<evidence type="ECO:0000313" key="4">
    <source>
        <dbReference type="Proteomes" id="UP001591681"/>
    </source>
</evidence>
<reference evidence="3 4" key="1">
    <citation type="submission" date="2024-09" db="EMBL/GenBank/DDBJ databases">
        <title>A chromosome-level genome assembly of Gray's grenadier anchovy, Coilia grayii.</title>
        <authorList>
            <person name="Fu Z."/>
        </authorList>
    </citation>
    <scope>NUCLEOTIDE SEQUENCE [LARGE SCALE GENOMIC DNA]</scope>
    <source>
        <strain evidence="3">G4</strain>
        <tissue evidence="3">Muscle</tissue>
    </source>
</reference>
<feature type="compositionally biased region" description="Basic residues" evidence="2">
    <location>
        <begin position="571"/>
        <end position="583"/>
    </location>
</feature>
<feature type="compositionally biased region" description="Basic residues" evidence="2">
    <location>
        <begin position="282"/>
        <end position="291"/>
    </location>
</feature>
<proteinExistence type="predicted"/>
<dbReference type="Proteomes" id="UP001591681">
    <property type="component" value="Unassembled WGS sequence"/>
</dbReference>
<dbReference type="PANTHER" id="PTHR18947">
    <property type="entry name" value="HOOK PROTEINS"/>
    <property type="match status" value="1"/>
</dbReference>